<name>A0A0C4E5T9_MAGP6</name>
<keyword evidence="14" id="KW-0449">Lipoprotein</keyword>
<feature type="chain" id="PRO_5009385747" description="CFEM domain-containing protein" evidence="16">
    <location>
        <begin position="19"/>
        <end position="172"/>
    </location>
</feature>
<dbReference type="InterPro" id="IPR008427">
    <property type="entry name" value="Extracellular_membr_CFEM_dom"/>
</dbReference>
<feature type="domain" description="CFEM" evidence="17">
    <location>
        <begin position="1"/>
        <end position="113"/>
    </location>
</feature>
<dbReference type="EnsemblFungi" id="MAPG_07864T0">
    <property type="protein sequence ID" value="MAPG_07864T0"/>
    <property type="gene ID" value="MAPG_07864"/>
</dbReference>
<gene>
    <name evidence="18" type="ORF">MAPG_07864</name>
</gene>
<keyword evidence="13" id="KW-0325">Glycoprotein</keyword>
<dbReference type="GO" id="GO:0098552">
    <property type="term" value="C:side of membrane"/>
    <property type="evidence" value="ECO:0007669"/>
    <property type="project" value="UniProtKB-KW"/>
</dbReference>
<keyword evidence="11" id="KW-0472">Membrane</keyword>
<keyword evidence="6 15" id="KW-0349">Heme</keyword>
<dbReference type="Pfam" id="PF05730">
    <property type="entry name" value="CFEM"/>
    <property type="match status" value="1"/>
</dbReference>
<dbReference type="GO" id="GO:0005886">
    <property type="term" value="C:plasma membrane"/>
    <property type="evidence" value="ECO:0007669"/>
    <property type="project" value="UniProtKB-SubCell"/>
</dbReference>
<dbReference type="eggNOG" id="ENOG502SD7M">
    <property type="taxonomic scope" value="Eukaryota"/>
</dbReference>
<reference evidence="19" key="4">
    <citation type="journal article" date="2015" name="G3 (Bethesda)">
        <title>Genome sequences of three phytopathogenic species of the Magnaporthaceae family of fungi.</title>
        <authorList>
            <person name="Okagaki L.H."/>
            <person name="Nunes C.C."/>
            <person name="Sailsbery J."/>
            <person name="Clay B."/>
            <person name="Brown D."/>
            <person name="John T."/>
            <person name="Oh Y."/>
            <person name="Young N."/>
            <person name="Fitzgerald M."/>
            <person name="Haas B.J."/>
            <person name="Zeng Q."/>
            <person name="Young S."/>
            <person name="Adiconis X."/>
            <person name="Fan L."/>
            <person name="Levin J.Z."/>
            <person name="Mitchell T.K."/>
            <person name="Okubara P.A."/>
            <person name="Farman M.L."/>
            <person name="Kohn L.M."/>
            <person name="Birren B."/>
            <person name="Ma L.-J."/>
            <person name="Dean R.A."/>
        </authorList>
    </citation>
    <scope>NUCLEOTIDE SEQUENCE</scope>
    <source>
        <strain evidence="19">ATCC 64411 / 73-15</strain>
    </source>
</reference>
<evidence type="ECO:0000256" key="14">
    <source>
        <dbReference type="ARBA" id="ARBA00023288"/>
    </source>
</evidence>
<keyword evidence="10 15" id="KW-0408">Iron</keyword>
<dbReference type="Proteomes" id="UP000011715">
    <property type="component" value="Unassembled WGS sequence"/>
</dbReference>
<evidence type="ECO:0000256" key="4">
    <source>
        <dbReference type="ARBA" id="ARBA00022475"/>
    </source>
</evidence>
<dbReference type="OrthoDB" id="3065412at2759"/>
<evidence type="ECO:0000256" key="10">
    <source>
        <dbReference type="ARBA" id="ARBA00023004"/>
    </source>
</evidence>
<dbReference type="AlphaFoldDB" id="A0A0C4E5T9"/>
<dbReference type="VEuPathDB" id="FungiDB:MAPG_07864"/>
<dbReference type="GO" id="GO:0046872">
    <property type="term" value="F:metal ion binding"/>
    <property type="evidence" value="ECO:0007669"/>
    <property type="project" value="UniProtKB-UniRule"/>
</dbReference>
<keyword evidence="4" id="KW-1003">Cell membrane</keyword>
<protein>
    <recommendedName>
        <fullName evidence="17">CFEM domain-containing protein</fullName>
    </recommendedName>
</protein>
<feature type="signal peptide" evidence="16">
    <location>
        <begin position="1"/>
        <end position="18"/>
    </location>
</feature>
<evidence type="ECO:0000256" key="9">
    <source>
        <dbReference type="ARBA" id="ARBA00022729"/>
    </source>
</evidence>
<evidence type="ECO:0000256" key="7">
    <source>
        <dbReference type="ARBA" id="ARBA00022622"/>
    </source>
</evidence>
<dbReference type="PANTHER" id="PTHR37928">
    <property type="entry name" value="CFEM DOMAIN PROTEIN (AFU_ORTHOLOGUE AFUA_6G14090)"/>
    <property type="match status" value="1"/>
</dbReference>
<reference evidence="18" key="2">
    <citation type="submission" date="2010-05" db="EMBL/GenBank/DDBJ databases">
        <title>The Genome Sequence of Magnaporthe poae strain ATCC 64411.</title>
        <authorList>
            <consortium name="The Broad Institute Genome Sequencing Platform"/>
            <consortium name="Broad Institute Genome Sequencing Center for Infectious Disease"/>
            <person name="Ma L.-J."/>
            <person name="Dead R."/>
            <person name="Young S."/>
            <person name="Zeng Q."/>
            <person name="Koehrsen M."/>
            <person name="Alvarado L."/>
            <person name="Berlin A."/>
            <person name="Chapman S.B."/>
            <person name="Chen Z."/>
            <person name="Freedman E."/>
            <person name="Gellesch M."/>
            <person name="Goldberg J."/>
            <person name="Griggs A."/>
            <person name="Gujja S."/>
            <person name="Heilman E.R."/>
            <person name="Heiman D."/>
            <person name="Hepburn T."/>
            <person name="Howarth C."/>
            <person name="Jen D."/>
            <person name="Larson L."/>
            <person name="Mehta T."/>
            <person name="Neiman D."/>
            <person name="Pearson M."/>
            <person name="Roberts A."/>
            <person name="Saif S."/>
            <person name="Shea T."/>
            <person name="Shenoy N."/>
            <person name="Sisk P."/>
            <person name="Stolte C."/>
            <person name="Sykes S."/>
            <person name="Walk T."/>
            <person name="White J."/>
            <person name="Yandava C."/>
            <person name="Haas B."/>
            <person name="Nusbaum C."/>
            <person name="Birren B."/>
        </authorList>
    </citation>
    <scope>NUCLEOTIDE SEQUENCE</scope>
    <source>
        <strain evidence="18">ATCC 64411</strain>
    </source>
</reference>
<keyword evidence="5" id="KW-0964">Secreted</keyword>
<evidence type="ECO:0000256" key="8">
    <source>
        <dbReference type="ARBA" id="ARBA00022723"/>
    </source>
</evidence>
<accession>A0A0C4E5T9</accession>
<feature type="binding site" description="axial binding residue" evidence="15">
    <location>
        <position position="46"/>
    </location>
    <ligand>
        <name>heme</name>
        <dbReference type="ChEBI" id="CHEBI:30413"/>
    </ligand>
    <ligandPart>
        <name>Fe</name>
        <dbReference type="ChEBI" id="CHEBI:18248"/>
    </ligandPart>
</feature>
<evidence type="ECO:0000256" key="12">
    <source>
        <dbReference type="ARBA" id="ARBA00023157"/>
    </source>
</evidence>
<dbReference type="EMBL" id="GL876972">
    <property type="protein sequence ID" value="KLU88883.1"/>
    <property type="molecule type" value="Genomic_DNA"/>
</dbReference>
<reference evidence="19" key="5">
    <citation type="submission" date="2015-06" db="UniProtKB">
        <authorList>
            <consortium name="EnsemblFungi"/>
        </authorList>
    </citation>
    <scope>IDENTIFICATION</scope>
    <source>
        <strain evidence="19">ATCC 64411</strain>
    </source>
</reference>
<proteinExistence type="inferred from homology"/>
<dbReference type="EMBL" id="ADBL01001904">
    <property type="status" value="NOT_ANNOTATED_CDS"/>
    <property type="molecule type" value="Genomic_DNA"/>
</dbReference>
<evidence type="ECO:0000256" key="13">
    <source>
        <dbReference type="ARBA" id="ARBA00023180"/>
    </source>
</evidence>
<comment type="similarity">
    <text evidence="3">Belongs to the RBT5 family.</text>
</comment>
<dbReference type="PROSITE" id="PS52012">
    <property type="entry name" value="CFEM"/>
    <property type="match status" value="1"/>
</dbReference>
<dbReference type="GO" id="GO:0005576">
    <property type="term" value="C:extracellular region"/>
    <property type="evidence" value="ECO:0007669"/>
    <property type="project" value="UniProtKB-SubCell"/>
</dbReference>
<reference evidence="18" key="3">
    <citation type="submission" date="2011-03" db="EMBL/GenBank/DDBJ databases">
        <title>Annotation of Magnaporthe poae ATCC 64411.</title>
        <authorList>
            <person name="Ma L.-J."/>
            <person name="Dead R."/>
            <person name="Young S.K."/>
            <person name="Zeng Q."/>
            <person name="Gargeya S."/>
            <person name="Fitzgerald M."/>
            <person name="Haas B."/>
            <person name="Abouelleil A."/>
            <person name="Alvarado L."/>
            <person name="Arachchi H.M."/>
            <person name="Berlin A."/>
            <person name="Brown A."/>
            <person name="Chapman S.B."/>
            <person name="Chen Z."/>
            <person name="Dunbar C."/>
            <person name="Freedman E."/>
            <person name="Gearin G."/>
            <person name="Gellesch M."/>
            <person name="Goldberg J."/>
            <person name="Griggs A."/>
            <person name="Gujja S."/>
            <person name="Heiman D."/>
            <person name="Howarth C."/>
            <person name="Larson L."/>
            <person name="Lui A."/>
            <person name="MacDonald P.J.P."/>
            <person name="Mehta T."/>
            <person name="Montmayeur A."/>
            <person name="Murphy C."/>
            <person name="Neiman D."/>
            <person name="Pearson M."/>
            <person name="Priest M."/>
            <person name="Roberts A."/>
            <person name="Saif S."/>
            <person name="Shea T."/>
            <person name="Shenoy N."/>
            <person name="Sisk P."/>
            <person name="Stolte C."/>
            <person name="Sykes S."/>
            <person name="Yandava C."/>
            <person name="Wortman J."/>
            <person name="Nusbaum C."/>
            <person name="Birren B."/>
        </authorList>
    </citation>
    <scope>NUCLEOTIDE SEQUENCE</scope>
    <source>
        <strain evidence="18">ATCC 64411</strain>
    </source>
</reference>
<keyword evidence="20" id="KW-1185">Reference proteome</keyword>
<keyword evidence="7" id="KW-0336">GPI-anchor</keyword>
<evidence type="ECO:0000256" key="11">
    <source>
        <dbReference type="ARBA" id="ARBA00023136"/>
    </source>
</evidence>
<evidence type="ECO:0000313" key="18">
    <source>
        <dbReference type="EMBL" id="KLU88883.1"/>
    </source>
</evidence>
<evidence type="ECO:0000256" key="15">
    <source>
        <dbReference type="PROSITE-ProRule" id="PRU01356"/>
    </source>
</evidence>
<dbReference type="STRING" id="644358.A0A0C4E5T9"/>
<dbReference type="InterPro" id="IPR051735">
    <property type="entry name" value="CFEM_domain"/>
</dbReference>
<keyword evidence="8 15" id="KW-0479">Metal-binding</keyword>
<evidence type="ECO:0000256" key="1">
    <source>
        <dbReference type="ARBA" id="ARBA00004609"/>
    </source>
</evidence>
<evidence type="ECO:0000259" key="17">
    <source>
        <dbReference type="PROSITE" id="PS52012"/>
    </source>
</evidence>
<comment type="subcellular location">
    <subcellularLocation>
        <location evidence="1">Cell membrane</location>
        <topology evidence="1">Lipid-anchor</topology>
        <topology evidence="1">GPI-anchor</topology>
    </subcellularLocation>
    <subcellularLocation>
        <location evidence="2">Secreted</location>
    </subcellularLocation>
</comment>
<keyword evidence="12" id="KW-1015">Disulfide bond</keyword>
<keyword evidence="9 16" id="KW-0732">Signal</keyword>
<evidence type="ECO:0000313" key="20">
    <source>
        <dbReference type="Proteomes" id="UP000011715"/>
    </source>
</evidence>
<evidence type="ECO:0000256" key="6">
    <source>
        <dbReference type="ARBA" id="ARBA00022617"/>
    </source>
</evidence>
<sequence length="172" mass="17413">MKTSAVLAALALAVATNAQTAGDLPKCAQDCANQFLLNGIGNCGRDPKCICSNKSFIGDISCCISKPGGCNAEDQKKAIVYAAQLCSANGVTVPSEVVCNQGGNNGTGTGTGSATGTGASGGAATRRPKSWAPRQAAALLLSASWLLLPPPCCCKRKGIARGWTSPNGWRVL</sequence>
<evidence type="ECO:0000256" key="2">
    <source>
        <dbReference type="ARBA" id="ARBA00004613"/>
    </source>
</evidence>
<organism evidence="19 20">
    <name type="scientific">Magnaporthiopsis poae (strain ATCC 64411 / 73-15)</name>
    <name type="common">Kentucky bluegrass fungus</name>
    <name type="synonym">Magnaporthe poae</name>
    <dbReference type="NCBI Taxonomy" id="644358"/>
    <lineage>
        <taxon>Eukaryota</taxon>
        <taxon>Fungi</taxon>
        <taxon>Dikarya</taxon>
        <taxon>Ascomycota</taxon>
        <taxon>Pezizomycotina</taxon>
        <taxon>Sordariomycetes</taxon>
        <taxon>Sordariomycetidae</taxon>
        <taxon>Magnaporthales</taxon>
        <taxon>Magnaporthaceae</taxon>
        <taxon>Magnaporthiopsis</taxon>
    </lineage>
</organism>
<evidence type="ECO:0000313" key="19">
    <source>
        <dbReference type="EnsemblFungi" id="MAPG_07864T0"/>
    </source>
</evidence>
<dbReference type="PANTHER" id="PTHR37928:SF2">
    <property type="entry name" value="GPI ANCHORED CFEM DOMAIN PROTEIN (AFU_ORTHOLOGUE AFUA_6G10580)"/>
    <property type="match status" value="1"/>
</dbReference>
<reference evidence="20" key="1">
    <citation type="submission" date="2010-05" db="EMBL/GenBank/DDBJ databases">
        <title>The genome sequence of Magnaporthe poae strain ATCC 64411.</title>
        <authorList>
            <person name="Ma L.-J."/>
            <person name="Dead R."/>
            <person name="Young S."/>
            <person name="Zeng Q."/>
            <person name="Koehrsen M."/>
            <person name="Alvarado L."/>
            <person name="Berlin A."/>
            <person name="Chapman S.B."/>
            <person name="Chen Z."/>
            <person name="Freedman E."/>
            <person name="Gellesch M."/>
            <person name="Goldberg J."/>
            <person name="Griggs A."/>
            <person name="Gujja S."/>
            <person name="Heilman E.R."/>
            <person name="Heiman D."/>
            <person name="Hepburn T."/>
            <person name="Howarth C."/>
            <person name="Jen D."/>
            <person name="Larson L."/>
            <person name="Mehta T."/>
            <person name="Neiman D."/>
            <person name="Pearson M."/>
            <person name="Roberts A."/>
            <person name="Saif S."/>
            <person name="Shea T."/>
            <person name="Shenoy N."/>
            <person name="Sisk P."/>
            <person name="Stolte C."/>
            <person name="Sykes S."/>
            <person name="Walk T."/>
            <person name="White J."/>
            <person name="Yandava C."/>
            <person name="Haas B."/>
            <person name="Nusbaum C."/>
            <person name="Birren B."/>
        </authorList>
    </citation>
    <scope>NUCLEOTIDE SEQUENCE [LARGE SCALE GENOMIC DNA]</scope>
    <source>
        <strain evidence="20">ATCC 64411 / 73-15</strain>
    </source>
</reference>
<evidence type="ECO:0000256" key="16">
    <source>
        <dbReference type="SAM" id="SignalP"/>
    </source>
</evidence>
<evidence type="ECO:0000256" key="5">
    <source>
        <dbReference type="ARBA" id="ARBA00022525"/>
    </source>
</evidence>
<comment type="caution">
    <text evidence="15">Lacks conserved residue(s) required for the propagation of feature annotation.</text>
</comment>
<evidence type="ECO:0000256" key="3">
    <source>
        <dbReference type="ARBA" id="ARBA00010031"/>
    </source>
</evidence>